<gene>
    <name evidence="3" type="ORF">RJT34_28465</name>
</gene>
<dbReference type="SUPFAM" id="SSF52087">
    <property type="entry name" value="CRAL/TRIO domain"/>
    <property type="match status" value="1"/>
</dbReference>
<evidence type="ECO:0000256" key="1">
    <source>
        <dbReference type="SAM" id="Phobius"/>
    </source>
</evidence>
<comment type="caution">
    <text evidence="3">The sequence shown here is derived from an EMBL/GenBank/DDBJ whole genome shotgun (WGS) entry which is preliminary data.</text>
</comment>
<dbReference type="InterPro" id="IPR001251">
    <property type="entry name" value="CRAL-TRIO_dom"/>
</dbReference>
<dbReference type="Proteomes" id="UP001359559">
    <property type="component" value="Unassembled WGS sequence"/>
</dbReference>
<feature type="domain" description="CRAL-TRIO" evidence="2">
    <location>
        <begin position="240"/>
        <end position="400"/>
    </location>
</feature>
<dbReference type="PANTHER" id="PTHR47041:SF2">
    <property type="entry name" value="SEC14 CYTOSOLIC FACTOR FAMILY PROTEIN _ PHOSPHOGLYCERIDE TRANSFER FAMILY PROTEIN"/>
    <property type="match status" value="1"/>
</dbReference>
<feature type="transmembrane region" description="Helical" evidence="1">
    <location>
        <begin position="454"/>
        <end position="476"/>
    </location>
</feature>
<sequence>MGDTVGYFDLSKTPKPNNVMAGNKSHKSLLISCHPKSVVHRNHQLLISLIHGRFGSSAVGRITIFLLKVAALEIIRRLSKSRCSCVWRGLQALQILSYPPFKWIERWAPFKGLVKTMQVLSRPLLALSIATVFSDLSKCNDGKSDCSTDSHDSTTYPELLPLPVDVNTSQCSTDPKILESENWVTRLNQELENHGITLPERINEDELRRFYEACNNDFSSFVTSIKKTVRWRETYRILSEEELKTWSEMVFWHGYDTRHRPCLFVRLGLACSTLTSHDKPRFSQAVISQVEYGVLRLVEADNPQITVLVDCEGLSPERIPMQIMRTCSSLLQDHFPNRLGWLVVIRLPAVDHGIVRTFFQDLKPATRSKLKIEGDMYQKVVSDHLPTPPSYLGGSCSCTKCSIIVNYDMLQSYAIGTGRRDEVGDISDSESEGSPTLHPSADLDGRLYGSYDQLFRNAIIGILIFCIFIALGVVVFDPGNRHLPS</sequence>
<dbReference type="SMART" id="SM00516">
    <property type="entry name" value="SEC14"/>
    <property type="match status" value="1"/>
</dbReference>
<evidence type="ECO:0000259" key="2">
    <source>
        <dbReference type="PROSITE" id="PS50191"/>
    </source>
</evidence>
<dbReference type="InterPro" id="IPR036865">
    <property type="entry name" value="CRAL-TRIO_dom_sf"/>
</dbReference>
<dbReference type="PANTHER" id="PTHR47041">
    <property type="entry name" value="SEC14 CYTOSOLIC FACTOR FAMILY PROTEIN / PHOSPHOGLYCERIDE TRANSFER FAMILY PROTEIN"/>
    <property type="match status" value="1"/>
</dbReference>
<proteinExistence type="predicted"/>
<keyword evidence="1" id="KW-0472">Membrane</keyword>
<organism evidence="3 4">
    <name type="scientific">Clitoria ternatea</name>
    <name type="common">Butterfly pea</name>
    <dbReference type="NCBI Taxonomy" id="43366"/>
    <lineage>
        <taxon>Eukaryota</taxon>
        <taxon>Viridiplantae</taxon>
        <taxon>Streptophyta</taxon>
        <taxon>Embryophyta</taxon>
        <taxon>Tracheophyta</taxon>
        <taxon>Spermatophyta</taxon>
        <taxon>Magnoliopsida</taxon>
        <taxon>eudicotyledons</taxon>
        <taxon>Gunneridae</taxon>
        <taxon>Pentapetalae</taxon>
        <taxon>rosids</taxon>
        <taxon>fabids</taxon>
        <taxon>Fabales</taxon>
        <taxon>Fabaceae</taxon>
        <taxon>Papilionoideae</taxon>
        <taxon>50 kb inversion clade</taxon>
        <taxon>NPAAA clade</taxon>
        <taxon>indigoferoid/millettioid clade</taxon>
        <taxon>Phaseoleae</taxon>
        <taxon>Clitoria</taxon>
    </lineage>
</organism>
<dbReference type="CDD" id="cd00170">
    <property type="entry name" value="SEC14"/>
    <property type="match status" value="1"/>
</dbReference>
<accession>A0AAN9IBJ2</accession>
<evidence type="ECO:0000313" key="3">
    <source>
        <dbReference type="EMBL" id="KAK7272079.1"/>
    </source>
</evidence>
<keyword evidence="1" id="KW-0812">Transmembrane</keyword>
<dbReference type="Gene3D" id="3.40.525.10">
    <property type="entry name" value="CRAL-TRIO lipid binding domain"/>
    <property type="match status" value="1"/>
</dbReference>
<dbReference type="Pfam" id="PF00650">
    <property type="entry name" value="CRAL_TRIO"/>
    <property type="match status" value="1"/>
</dbReference>
<protein>
    <recommendedName>
        <fullName evidence="2">CRAL-TRIO domain-containing protein</fullName>
    </recommendedName>
</protein>
<evidence type="ECO:0000313" key="4">
    <source>
        <dbReference type="Proteomes" id="UP001359559"/>
    </source>
</evidence>
<dbReference type="AlphaFoldDB" id="A0AAN9IBJ2"/>
<reference evidence="3 4" key="1">
    <citation type="submission" date="2024-01" db="EMBL/GenBank/DDBJ databases">
        <title>The genomes of 5 underutilized Papilionoideae crops provide insights into root nodulation and disease resistance.</title>
        <authorList>
            <person name="Yuan L."/>
        </authorList>
    </citation>
    <scope>NUCLEOTIDE SEQUENCE [LARGE SCALE GENOMIC DNA]</scope>
    <source>
        <strain evidence="3">LY-2023</strain>
        <tissue evidence="3">Leaf</tissue>
    </source>
</reference>
<keyword evidence="4" id="KW-1185">Reference proteome</keyword>
<keyword evidence="1" id="KW-1133">Transmembrane helix</keyword>
<name>A0AAN9IBJ2_CLITE</name>
<dbReference type="PROSITE" id="PS50191">
    <property type="entry name" value="CRAL_TRIO"/>
    <property type="match status" value="1"/>
</dbReference>
<dbReference type="EMBL" id="JAYKXN010000007">
    <property type="protein sequence ID" value="KAK7272079.1"/>
    <property type="molecule type" value="Genomic_DNA"/>
</dbReference>